<accession>U6B538</accession>
<dbReference type="InterPro" id="IPR011605">
    <property type="entry name" value="NusB_fam"/>
</dbReference>
<proteinExistence type="inferred from homology"/>
<dbReference type="InterPro" id="IPR006027">
    <property type="entry name" value="NusB_RsmB_TIM44"/>
</dbReference>
<evidence type="ECO:0000256" key="2">
    <source>
        <dbReference type="ARBA" id="ARBA00022814"/>
    </source>
</evidence>
<dbReference type="PANTHER" id="PTHR11078:SF3">
    <property type="entry name" value="ANTITERMINATION NUSB DOMAIN-CONTAINING PROTEIN"/>
    <property type="match status" value="1"/>
</dbReference>
<dbReference type="AlphaFoldDB" id="U6B538"/>
<evidence type="ECO:0000313" key="8">
    <source>
        <dbReference type="EMBL" id="AHA27703.1"/>
    </source>
</evidence>
<keyword evidence="2 6" id="KW-0889">Transcription antitermination</keyword>
<evidence type="ECO:0000256" key="4">
    <source>
        <dbReference type="ARBA" id="ARBA00023015"/>
    </source>
</evidence>
<dbReference type="Gene3D" id="1.10.940.10">
    <property type="entry name" value="NusB-like"/>
    <property type="match status" value="1"/>
</dbReference>
<dbReference type="RefSeq" id="WP_007556962.1">
    <property type="nucleotide sequence ID" value="NC_022793.1"/>
</dbReference>
<feature type="domain" description="NusB/RsmB/TIM44" evidence="7">
    <location>
        <begin position="18"/>
        <end position="154"/>
    </location>
</feature>
<comment type="function">
    <text evidence="6">Involved in transcription antitermination. Required for transcription of ribosomal RNA (rRNA) genes. Binds specifically to the boxA antiterminator sequence of the ribosomal RNA (rrn) operons.</text>
</comment>
<dbReference type="PANTHER" id="PTHR11078">
    <property type="entry name" value="N UTILIZATION SUBSTANCE PROTEIN B-RELATED"/>
    <property type="match status" value="1"/>
</dbReference>
<evidence type="ECO:0000256" key="1">
    <source>
        <dbReference type="ARBA" id="ARBA00005952"/>
    </source>
</evidence>
<keyword evidence="5 6" id="KW-0804">Transcription</keyword>
<comment type="similarity">
    <text evidence="1 6">Belongs to the NusB family.</text>
</comment>
<keyword evidence="9" id="KW-1185">Reference proteome</keyword>
<evidence type="ECO:0000256" key="5">
    <source>
        <dbReference type="ARBA" id="ARBA00023163"/>
    </source>
</evidence>
<dbReference type="eggNOG" id="COG0781">
    <property type="taxonomic scope" value="Bacteria"/>
</dbReference>
<dbReference type="GO" id="GO:0031564">
    <property type="term" value="P:transcription antitermination"/>
    <property type="evidence" value="ECO:0007669"/>
    <property type="project" value="UniProtKB-KW"/>
</dbReference>
<dbReference type="GO" id="GO:0005829">
    <property type="term" value="C:cytosol"/>
    <property type="evidence" value="ECO:0007669"/>
    <property type="project" value="TreeGrafter"/>
</dbReference>
<evidence type="ECO:0000259" key="7">
    <source>
        <dbReference type="Pfam" id="PF01029"/>
    </source>
</evidence>
<organism evidence="8 9">
    <name type="scientific">Candidatus Liberibacter americanus str. Sao Paulo</name>
    <dbReference type="NCBI Taxonomy" id="1261131"/>
    <lineage>
        <taxon>Bacteria</taxon>
        <taxon>Pseudomonadati</taxon>
        <taxon>Pseudomonadota</taxon>
        <taxon>Alphaproteobacteria</taxon>
        <taxon>Hyphomicrobiales</taxon>
        <taxon>Rhizobiaceae</taxon>
        <taxon>Liberibacter</taxon>
    </lineage>
</organism>
<dbReference type="EMBL" id="CP006604">
    <property type="protein sequence ID" value="AHA27703.1"/>
    <property type="molecule type" value="Genomic_DNA"/>
</dbReference>
<dbReference type="KEGG" id="lar:lam_333"/>
<reference evidence="8 9" key="1">
    <citation type="journal article" date="2014" name="Mol. Plant Microbe Interact.">
        <title>The complete genome sequence of Candidatus Liberibacter americanus, associated with citrus Huanglongbing.</title>
        <authorList>
            <person name="Wulff N.A."/>
            <person name="Zhang S."/>
            <person name="Setubal J.C."/>
            <person name="Almeida N.F."/>
            <person name="Martins E.C."/>
            <person name="Harakava R."/>
            <person name="Kumar D."/>
            <person name="Rangel L.T."/>
            <person name="Foissac X."/>
            <person name="Bove J."/>
            <person name="Gabriel D.W."/>
        </authorList>
    </citation>
    <scope>NUCLEOTIDE SEQUENCE [LARGE SCALE GENOMIC DNA]</scope>
    <source>
        <strain evidence="8 9">Sao Paulo</strain>
    </source>
</reference>
<sequence length="169" mass="19269">MDIQNDKLPYTFAHKRRIARLSAVQALYKIDIVGCSAECVINEYEMHRFSTDTDDAEDIYDQVDLDWFRLIVCGVKDNITHIDNLISSCLTEGWSLSRLDLIVCSILRSGLFELISCSSVPVEVVISEYISISSAFFYKNETNFINAVLDSLSRMPEVNRRGKELNKNS</sequence>
<keyword evidence="3 6" id="KW-0694">RNA-binding</keyword>
<dbReference type="NCBIfam" id="TIGR01951">
    <property type="entry name" value="nusB"/>
    <property type="match status" value="1"/>
</dbReference>
<dbReference type="PATRIC" id="fig|1261131.3.peg.321"/>
<dbReference type="Proteomes" id="UP000017862">
    <property type="component" value="Chromosome"/>
</dbReference>
<evidence type="ECO:0000256" key="3">
    <source>
        <dbReference type="ARBA" id="ARBA00022884"/>
    </source>
</evidence>
<dbReference type="Pfam" id="PF01029">
    <property type="entry name" value="NusB"/>
    <property type="match status" value="1"/>
</dbReference>
<dbReference type="GO" id="GO:0006353">
    <property type="term" value="P:DNA-templated transcription termination"/>
    <property type="evidence" value="ECO:0007669"/>
    <property type="project" value="UniProtKB-UniRule"/>
</dbReference>
<dbReference type="STRING" id="1261131.lam_333"/>
<name>U6B538_9HYPH</name>
<keyword evidence="4 6" id="KW-0805">Transcription regulation</keyword>
<evidence type="ECO:0000256" key="6">
    <source>
        <dbReference type="HAMAP-Rule" id="MF_00073"/>
    </source>
</evidence>
<dbReference type="HAMAP" id="MF_00073">
    <property type="entry name" value="NusB"/>
    <property type="match status" value="1"/>
</dbReference>
<dbReference type="GO" id="GO:0003723">
    <property type="term" value="F:RNA binding"/>
    <property type="evidence" value="ECO:0007669"/>
    <property type="project" value="UniProtKB-UniRule"/>
</dbReference>
<gene>
    <name evidence="6 8" type="primary">nusB</name>
    <name evidence="8" type="ORF">lam_333</name>
</gene>
<dbReference type="SUPFAM" id="SSF48013">
    <property type="entry name" value="NusB-like"/>
    <property type="match status" value="1"/>
</dbReference>
<evidence type="ECO:0000313" key="9">
    <source>
        <dbReference type="Proteomes" id="UP000017862"/>
    </source>
</evidence>
<dbReference type="HOGENOM" id="CLU_087843_4_0_5"/>
<protein>
    <recommendedName>
        <fullName evidence="6">Transcription antitermination protein NusB</fullName>
    </recommendedName>
    <alternativeName>
        <fullName evidence="6">Antitermination factor NusB</fullName>
    </alternativeName>
</protein>
<dbReference type="InterPro" id="IPR035926">
    <property type="entry name" value="NusB-like_sf"/>
</dbReference>